<feature type="region of interest" description="Disordered" evidence="1">
    <location>
        <begin position="92"/>
        <end position="117"/>
    </location>
</feature>
<dbReference type="Proteomes" id="UP001054945">
    <property type="component" value="Unassembled WGS sequence"/>
</dbReference>
<evidence type="ECO:0000313" key="2">
    <source>
        <dbReference type="EMBL" id="GIY95309.1"/>
    </source>
</evidence>
<accession>A0AAV4XMM0</accession>
<reference evidence="2 3" key="1">
    <citation type="submission" date="2021-06" db="EMBL/GenBank/DDBJ databases">
        <title>Caerostris extrusa draft genome.</title>
        <authorList>
            <person name="Kono N."/>
            <person name="Arakawa K."/>
        </authorList>
    </citation>
    <scope>NUCLEOTIDE SEQUENCE [LARGE SCALE GENOMIC DNA]</scope>
</reference>
<comment type="caution">
    <text evidence="2">The sequence shown here is derived from an EMBL/GenBank/DDBJ whole genome shotgun (WGS) entry which is preliminary data.</text>
</comment>
<feature type="compositionally biased region" description="Basic and acidic residues" evidence="1">
    <location>
        <begin position="101"/>
        <end position="114"/>
    </location>
</feature>
<feature type="non-terminal residue" evidence="2">
    <location>
        <position position="1"/>
    </location>
</feature>
<sequence>TYLLYAARSRRTARSFASTFKRQIPLAGAWVLGIVIPLDLFSRKLNLLNLVVEVVVQGPARQMKSMRRPGTTNFIGRSSFLMTDHSFRMLPDSNSVLRGGRMSDESKREKRSNHENSFAQLGMGSVDHFRPV</sequence>
<keyword evidence="3" id="KW-1185">Reference proteome</keyword>
<evidence type="ECO:0000256" key="1">
    <source>
        <dbReference type="SAM" id="MobiDB-lite"/>
    </source>
</evidence>
<gene>
    <name evidence="2" type="ORF">CEXT_502511</name>
</gene>
<name>A0AAV4XMM0_CAEEX</name>
<evidence type="ECO:0000313" key="3">
    <source>
        <dbReference type="Proteomes" id="UP001054945"/>
    </source>
</evidence>
<organism evidence="2 3">
    <name type="scientific">Caerostris extrusa</name>
    <name type="common">Bark spider</name>
    <name type="synonym">Caerostris bankana</name>
    <dbReference type="NCBI Taxonomy" id="172846"/>
    <lineage>
        <taxon>Eukaryota</taxon>
        <taxon>Metazoa</taxon>
        <taxon>Ecdysozoa</taxon>
        <taxon>Arthropoda</taxon>
        <taxon>Chelicerata</taxon>
        <taxon>Arachnida</taxon>
        <taxon>Araneae</taxon>
        <taxon>Araneomorphae</taxon>
        <taxon>Entelegynae</taxon>
        <taxon>Araneoidea</taxon>
        <taxon>Araneidae</taxon>
        <taxon>Caerostris</taxon>
    </lineage>
</organism>
<dbReference type="AlphaFoldDB" id="A0AAV4XMM0"/>
<proteinExistence type="predicted"/>
<protein>
    <submittedName>
        <fullName evidence="2">Uncharacterized protein</fullName>
    </submittedName>
</protein>
<dbReference type="EMBL" id="BPLR01000505">
    <property type="protein sequence ID" value="GIY95309.1"/>
    <property type="molecule type" value="Genomic_DNA"/>
</dbReference>